<evidence type="ECO:0000313" key="4">
    <source>
        <dbReference type="EMBL" id="MCC2210211.1"/>
    </source>
</evidence>
<dbReference type="InterPro" id="IPR011894">
    <property type="entry name" value="PorC_KorC"/>
</dbReference>
<gene>
    <name evidence="4" type="ORF">LKE05_05325</name>
</gene>
<dbReference type="AlphaFoldDB" id="A0AAE3DXK6"/>
<dbReference type="PANTHER" id="PTHR42730">
    <property type="entry name" value="2-OXOGLUTARATE SYNTHASE SUBUNIT KORC"/>
    <property type="match status" value="1"/>
</dbReference>
<proteinExistence type="predicted"/>
<evidence type="ECO:0000259" key="3">
    <source>
        <dbReference type="Pfam" id="PF01558"/>
    </source>
</evidence>
<evidence type="ECO:0000313" key="5">
    <source>
        <dbReference type="Proteomes" id="UP001198242"/>
    </source>
</evidence>
<evidence type="ECO:0000256" key="1">
    <source>
        <dbReference type="ARBA" id="ARBA00023002"/>
    </source>
</evidence>
<accession>A0AAE3DXK6</accession>
<dbReference type="InterPro" id="IPR052554">
    <property type="entry name" value="2-oxoglutarate_synth_KorC"/>
</dbReference>
<dbReference type="Pfam" id="PF01558">
    <property type="entry name" value="POR"/>
    <property type="match status" value="1"/>
</dbReference>
<dbReference type="RefSeq" id="WP_308456170.1">
    <property type="nucleotide sequence ID" value="NZ_JAJEQM010000005.1"/>
</dbReference>
<keyword evidence="5" id="KW-1185">Reference proteome</keyword>
<organism evidence="4 5">
    <name type="scientific">Hominilimicola fabiformis</name>
    <dbReference type="NCBI Taxonomy" id="2885356"/>
    <lineage>
        <taxon>Bacteria</taxon>
        <taxon>Bacillati</taxon>
        <taxon>Bacillota</taxon>
        <taxon>Clostridia</taxon>
        <taxon>Eubacteriales</taxon>
        <taxon>Oscillospiraceae</taxon>
        <taxon>Hominilimicola</taxon>
    </lineage>
</organism>
<dbReference type="InterPro" id="IPR002869">
    <property type="entry name" value="Pyrv_flavodox_OxRed_cen"/>
</dbReference>
<dbReference type="EMBL" id="JAJEQM010000005">
    <property type="protein sequence ID" value="MCC2210211.1"/>
    <property type="molecule type" value="Genomic_DNA"/>
</dbReference>
<dbReference type="InterPro" id="IPR019752">
    <property type="entry name" value="Pyrv/ketoisovalerate_OxRed_cat"/>
</dbReference>
<name>A0AAE3DXK6_9FIRM</name>
<dbReference type="Gene3D" id="3.40.920.10">
    <property type="entry name" value="Pyruvate-ferredoxin oxidoreductase, PFOR, domain III"/>
    <property type="match status" value="1"/>
</dbReference>
<keyword evidence="1" id="KW-0560">Oxidoreductase</keyword>
<dbReference type="SUPFAM" id="SSF53323">
    <property type="entry name" value="Pyruvate-ferredoxin oxidoreductase, PFOR, domain III"/>
    <property type="match status" value="1"/>
</dbReference>
<feature type="transmembrane region" description="Helical" evidence="2">
    <location>
        <begin position="6"/>
        <end position="29"/>
    </location>
</feature>
<keyword evidence="2" id="KW-0472">Membrane</keyword>
<evidence type="ECO:0000256" key="2">
    <source>
        <dbReference type="SAM" id="Phobius"/>
    </source>
</evidence>
<feature type="domain" description="Pyruvate/ketoisovalerate oxidoreductase catalytic" evidence="3">
    <location>
        <begin position="12"/>
        <end position="176"/>
    </location>
</feature>
<protein>
    <submittedName>
        <fullName evidence="4">2-oxoacid:acceptor oxidoreductase family protein</fullName>
    </submittedName>
</protein>
<reference evidence="4 5" key="1">
    <citation type="submission" date="2021-10" db="EMBL/GenBank/DDBJ databases">
        <title>Anaerobic single-cell dispensing facilitates the cultivation of human gut bacteria.</title>
        <authorList>
            <person name="Afrizal A."/>
        </authorList>
    </citation>
    <scope>NUCLEOTIDE SEQUENCE [LARGE SCALE GENOMIC DNA]</scope>
    <source>
        <strain evidence="4 5">CLA-AA-H232</strain>
    </source>
</reference>
<sequence length="178" mass="19725">MKNCEMILAGFGGQGILFTGKILAFAAMLKDKKLSWLPSYGPEMRGGTANCHVIIDDEPIGSPIVTRPNILVAMNKPSLDKFENTVSDGGYVFIDTSLIDRRVEREDVNEICVNATETAHNMGNKSLANMVMLGAVLKKTELFTIDEIEYTMKKSLPENKHKLIEMNIKAVKEGYNLV</sequence>
<keyword evidence="2" id="KW-1133">Transmembrane helix</keyword>
<dbReference type="GO" id="GO:0016625">
    <property type="term" value="F:oxidoreductase activity, acting on the aldehyde or oxo group of donors, iron-sulfur protein as acceptor"/>
    <property type="evidence" value="ECO:0007669"/>
    <property type="project" value="InterPro"/>
</dbReference>
<dbReference type="NCBIfam" id="TIGR02175">
    <property type="entry name" value="PorC_KorC"/>
    <property type="match status" value="1"/>
</dbReference>
<comment type="caution">
    <text evidence="4">The sequence shown here is derived from an EMBL/GenBank/DDBJ whole genome shotgun (WGS) entry which is preliminary data.</text>
</comment>
<keyword evidence="2" id="KW-0812">Transmembrane</keyword>
<dbReference type="Proteomes" id="UP001198242">
    <property type="component" value="Unassembled WGS sequence"/>
</dbReference>
<dbReference type="PANTHER" id="PTHR42730:SF1">
    <property type="entry name" value="2-OXOGLUTARATE SYNTHASE SUBUNIT KORC"/>
    <property type="match status" value="1"/>
</dbReference>